<evidence type="ECO:0000256" key="4">
    <source>
        <dbReference type="ARBA" id="ARBA00023242"/>
    </source>
</evidence>
<sequence>MTTIHRRINALRKTQYAHAHLYSAGIHWEIGGMAMEIMRKLVQDYDVSADSVIASDPPCRLLASIMTDGPLFRSIASLIVEGIRLLDQFDDFTGKKEFENATLSALRLVEACVARQVPMEDAIRASNVALIVSGLDNLLQTLNPATMHADYLTNIASYLQHNDRLPRHGLAAAKIIRLLSDRLPTIQPKFVQYFTKNNSGREILGGFVDATSIVDVELEFGVEVDDDDRRDAAIRGKTARILFEAFIESLHVGVGGPNLAIFALGFDTRRPHLTNIENPGVNGFPQSCLHSAVHIVKQVITSEDGYTLPFSGLVEPALRLLVTLATCAETVEPTLRYLRTVHDMVYELSACPALSPTVVDLNTECRVLRSMLQGLSLNLAAIELKTLLNAGQTNQASRLIALMCGTPGSEQEAVGGTNETTLGGIPSMTTSVFGSITASTTRAQQMSQINNRLLGLLTNAECAPAQLPTPNLRYFDSRKLAHVLSLCTEQTTSGICQCDVDHLNRLLVRELASLHGTEFAGQLGSVEKEAEAVLDYCVRYNRIQRSAGAGALCLNGWRCFVDVVCVETLFDFWPAEQQLTTLTELLTALLSRSDDFDSVAEIRAGIAETVLRLTGAIRAILRESTEFDERAKRLFAIIDPFEKVVAFVVKPVTRSPHSKMDVYGALLNVLYLGDRKSYVEQSPSVTFDAAYVSQLDSTRVNRNKSLDDRWSVLTRFGPELIELLARDSCDGPDFVKVGIYFITGFFRTRFTLLPAFCPKNRLISFNYGSAGLSGALIGIDRVARK</sequence>
<dbReference type="GO" id="GO:0044611">
    <property type="term" value="C:nuclear pore inner ring"/>
    <property type="evidence" value="ECO:0007669"/>
    <property type="project" value="TreeGrafter"/>
</dbReference>
<keyword evidence="5" id="KW-1185">Reference proteome</keyword>
<dbReference type="InterPro" id="IPR021827">
    <property type="entry name" value="Nup186/Nup192/Nup205"/>
</dbReference>
<dbReference type="GO" id="GO:0006999">
    <property type="term" value="P:nuclear pore organization"/>
    <property type="evidence" value="ECO:0007669"/>
    <property type="project" value="TreeGrafter"/>
</dbReference>
<evidence type="ECO:0000256" key="3">
    <source>
        <dbReference type="ARBA" id="ARBA00022448"/>
    </source>
</evidence>
<organism evidence="5 6">
    <name type="scientific">Plectus sambesii</name>
    <dbReference type="NCBI Taxonomy" id="2011161"/>
    <lineage>
        <taxon>Eukaryota</taxon>
        <taxon>Metazoa</taxon>
        <taxon>Ecdysozoa</taxon>
        <taxon>Nematoda</taxon>
        <taxon>Chromadorea</taxon>
        <taxon>Plectida</taxon>
        <taxon>Plectina</taxon>
        <taxon>Plectoidea</taxon>
        <taxon>Plectidae</taxon>
        <taxon>Plectus</taxon>
    </lineage>
</organism>
<dbReference type="PANTHER" id="PTHR31344:SF0">
    <property type="entry name" value="NUCLEAR PORE COMPLEX PROTEIN NUP205"/>
    <property type="match status" value="1"/>
</dbReference>
<reference evidence="6" key="1">
    <citation type="submission" date="2022-11" db="UniProtKB">
        <authorList>
            <consortium name="WormBaseParasite"/>
        </authorList>
    </citation>
    <scope>IDENTIFICATION</scope>
</reference>
<accession>A0A914WBL2</accession>
<dbReference type="Proteomes" id="UP000887566">
    <property type="component" value="Unplaced"/>
</dbReference>
<comment type="similarity">
    <text evidence="2">Belongs to the NUP186/NUP192/NUP205 family.</text>
</comment>
<keyword evidence="4" id="KW-0539">Nucleus</keyword>
<comment type="subcellular location">
    <subcellularLocation>
        <location evidence="1">Nucleus</location>
    </subcellularLocation>
</comment>
<keyword evidence="3" id="KW-0813">Transport</keyword>
<proteinExistence type="inferred from homology"/>
<evidence type="ECO:0000313" key="6">
    <source>
        <dbReference type="WBParaSite" id="PSAMB.scaffold377size53947.g5247.t1"/>
    </source>
</evidence>
<dbReference type="Pfam" id="PF11894">
    <property type="entry name" value="Nup192"/>
    <property type="match status" value="1"/>
</dbReference>
<dbReference type="PANTHER" id="PTHR31344">
    <property type="entry name" value="NUCLEAR PORE COMPLEX PROTEIN NUP205"/>
    <property type="match status" value="1"/>
</dbReference>
<protein>
    <submittedName>
        <fullName evidence="6">Uncharacterized protein</fullName>
    </submittedName>
</protein>
<evidence type="ECO:0000256" key="2">
    <source>
        <dbReference type="ARBA" id="ARBA00005892"/>
    </source>
</evidence>
<dbReference type="GO" id="GO:0017056">
    <property type="term" value="F:structural constituent of nuclear pore"/>
    <property type="evidence" value="ECO:0007669"/>
    <property type="project" value="TreeGrafter"/>
</dbReference>
<evidence type="ECO:0000313" key="5">
    <source>
        <dbReference type="Proteomes" id="UP000887566"/>
    </source>
</evidence>
<evidence type="ECO:0000256" key="1">
    <source>
        <dbReference type="ARBA" id="ARBA00004123"/>
    </source>
</evidence>
<name>A0A914WBL2_9BILA</name>
<dbReference type="AlphaFoldDB" id="A0A914WBL2"/>
<dbReference type="WBParaSite" id="PSAMB.scaffold377size53947.g5247.t1">
    <property type="protein sequence ID" value="PSAMB.scaffold377size53947.g5247.t1"/>
    <property type="gene ID" value="PSAMB.scaffold377size53947.g5247"/>
</dbReference>